<dbReference type="Pfam" id="PF01627">
    <property type="entry name" value="Hpt"/>
    <property type="match status" value="1"/>
</dbReference>
<dbReference type="Proteomes" id="UP001331561">
    <property type="component" value="Unassembled WGS sequence"/>
</dbReference>
<sequence>MEIQLDPALHRLAGNKALYVHLALSFPEDAKSMLAQLNQATADHAAVLHSMKGVAGTVGAAELASRAADLEQQLKQGGRPLDAGTLPTGLDTLVEQTVQALARIVTDLRPAAPGLAAGPFEESELHAMLGELASLLAAGNMRALSVFAKLQYRFGADSALQSSPRLAELTTAVNRLDFAAAQESCRQLDAALSKSDR</sequence>
<dbReference type="EMBL" id="JAYXHS010000001">
    <property type="protein sequence ID" value="MEC5385066.1"/>
    <property type="molecule type" value="Genomic_DNA"/>
</dbReference>
<evidence type="ECO:0000256" key="2">
    <source>
        <dbReference type="PROSITE-ProRule" id="PRU00110"/>
    </source>
</evidence>
<dbReference type="RefSeq" id="WP_327598030.1">
    <property type="nucleotide sequence ID" value="NZ_JAYXHS010000001.1"/>
</dbReference>
<dbReference type="PROSITE" id="PS50894">
    <property type="entry name" value="HPT"/>
    <property type="match status" value="1"/>
</dbReference>
<reference evidence="4 5" key="1">
    <citation type="submission" date="2024-01" db="EMBL/GenBank/DDBJ databases">
        <title>Uliginosibacterium soil sp. nov.</title>
        <authorList>
            <person name="Lv Y."/>
        </authorList>
    </citation>
    <scope>NUCLEOTIDE SEQUENCE [LARGE SCALE GENOMIC DNA]</scope>
    <source>
        <strain evidence="4 5">H3</strain>
    </source>
</reference>
<dbReference type="SUPFAM" id="SSF47226">
    <property type="entry name" value="Histidine-containing phosphotransfer domain, HPT domain"/>
    <property type="match status" value="1"/>
</dbReference>
<evidence type="ECO:0000259" key="3">
    <source>
        <dbReference type="PROSITE" id="PS50894"/>
    </source>
</evidence>
<keyword evidence="5" id="KW-1185">Reference proteome</keyword>
<comment type="caution">
    <text evidence="4">The sequence shown here is derived from an EMBL/GenBank/DDBJ whole genome shotgun (WGS) entry which is preliminary data.</text>
</comment>
<evidence type="ECO:0000256" key="1">
    <source>
        <dbReference type="ARBA" id="ARBA00023012"/>
    </source>
</evidence>
<feature type="modified residue" description="Phosphohistidine" evidence="2">
    <location>
        <position position="49"/>
    </location>
</feature>
<keyword evidence="1" id="KW-0902">Two-component regulatory system</keyword>
<protein>
    <submittedName>
        <fullName evidence="4">Hpt domain-containing protein</fullName>
    </submittedName>
</protein>
<accession>A0ABU6K083</accession>
<evidence type="ECO:0000313" key="5">
    <source>
        <dbReference type="Proteomes" id="UP001331561"/>
    </source>
</evidence>
<evidence type="ECO:0000313" key="4">
    <source>
        <dbReference type="EMBL" id="MEC5385066.1"/>
    </source>
</evidence>
<dbReference type="InterPro" id="IPR036641">
    <property type="entry name" value="HPT_dom_sf"/>
</dbReference>
<dbReference type="InterPro" id="IPR008207">
    <property type="entry name" value="Sig_transdc_His_kin_Hpt_dom"/>
</dbReference>
<feature type="domain" description="HPt" evidence="3">
    <location>
        <begin position="8"/>
        <end position="111"/>
    </location>
</feature>
<proteinExistence type="predicted"/>
<gene>
    <name evidence="4" type="ORF">VVD49_04985</name>
</gene>
<organism evidence="4 5">
    <name type="scientific">Uliginosibacterium silvisoli</name>
    <dbReference type="NCBI Taxonomy" id="3114758"/>
    <lineage>
        <taxon>Bacteria</taxon>
        <taxon>Pseudomonadati</taxon>
        <taxon>Pseudomonadota</taxon>
        <taxon>Betaproteobacteria</taxon>
        <taxon>Rhodocyclales</taxon>
        <taxon>Zoogloeaceae</taxon>
        <taxon>Uliginosibacterium</taxon>
    </lineage>
</organism>
<name>A0ABU6K083_9RHOO</name>
<dbReference type="Gene3D" id="1.20.120.160">
    <property type="entry name" value="HPT domain"/>
    <property type="match status" value="1"/>
</dbReference>
<keyword evidence="2" id="KW-0597">Phosphoprotein</keyword>